<protein>
    <submittedName>
        <fullName evidence="2">Uncharacterized protein LOC142163521</fullName>
    </submittedName>
</protein>
<sequence>MNGKIWVFADEEIDVDIVMDMEQQMTLKLFYRNLNKELYVTLVYAKYDATERIKLWDFMYHLSLDMESPWLVGGDFNVILSEEEKYKTLPVYLIEIEDFAYCVDICALYDLGFKGILHTWWNVRFDIDCICKTLDRFFENQQFLDLSPILKVEHLIKYGSDHTPLLLSCNITVQVKKPFKLLNFWTKHETFLKVVKEN</sequence>
<reference evidence="2" key="2">
    <citation type="submission" date="2025-08" db="UniProtKB">
        <authorList>
            <consortium name="RefSeq"/>
        </authorList>
    </citation>
    <scope>IDENTIFICATION</scope>
    <source>
        <tissue evidence="2">Leaf</tissue>
    </source>
</reference>
<gene>
    <name evidence="2" type="primary">LOC142163521</name>
</gene>
<evidence type="ECO:0000313" key="1">
    <source>
        <dbReference type="Proteomes" id="UP000790787"/>
    </source>
</evidence>
<name>A0AC58RW08_TOBAC</name>
<dbReference type="RefSeq" id="XP_075076924.1">
    <property type="nucleotide sequence ID" value="XM_075220823.1"/>
</dbReference>
<evidence type="ECO:0000313" key="2">
    <source>
        <dbReference type="RefSeq" id="XP_075076924.1"/>
    </source>
</evidence>
<reference evidence="1" key="1">
    <citation type="journal article" date="2014" name="Nat. Commun.">
        <title>The tobacco genome sequence and its comparison with those of tomato and potato.</title>
        <authorList>
            <person name="Sierro N."/>
            <person name="Battey J.N."/>
            <person name="Ouadi S."/>
            <person name="Bakaher N."/>
            <person name="Bovet L."/>
            <person name="Willig A."/>
            <person name="Goepfert S."/>
            <person name="Peitsch M.C."/>
            <person name="Ivanov N.V."/>
        </authorList>
    </citation>
    <scope>NUCLEOTIDE SEQUENCE [LARGE SCALE GENOMIC DNA]</scope>
</reference>
<organism evidence="1 2">
    <name type="scientific">Nicotiana tabacum</name>
    <name type="common">Common tobacco</name>
    <dbReference type="NCBI Taxonomy" id="4097"/>
    <lineage>
        <taxon>Eukaryota</taxon>
        <taxon>Viridiplantae</taxon>
        <taxon>Streptophyta</taxon>
        <taxon>Embryophyta</taxon>
        <taxon>Tracheophyta</taxon>
        <taxon>Spermatophyta</taxon>
        <taxon>Magnoliopsida</taxon>
        <taxon>eudicotyledons</taxon>
        <taxon>Gunneridae</taxon>
        <taxon>Pentapetalae</taxon>
        <taxon>asterids</taxon>
        <taxon>lamiids</taxon>
        <taxon>Solanales</taxon>
        <taxon>Solanaceae</taxon>
        <taxon>Nicotianoideae</taxon>
        <taxon>Nicotianeae</taxon>
        <taxon>Nicotiana</taxon>
    </lineage>
</organism>
<dbReference type="Proteomes" id="UP000790787">
    <property type="component" value="Chromosome 1"/>
</dbReference>
<keyword evidence="1" id="KW-1185">Reference proteome</keyword>
<accession>A0AC58RW08</accession>
<proteinExistence type="predicted"/>